<protein>
    <submittedName>
        <fullName evidence="2">Uncharacterized protein</fullName>
    </submittedName>
</protein>
<dbReference type="RefSeq" id="WP_160990258.1">
    <property type="nucleotide sequence ID" value="NZ_WWCO01000006.1"/>
</dbReference>
<keyword evidence="3" id="KW-1185">Reference proteome</keyword>
<proteinExistence type="predicted"/>
<gene>
    <name evidence="2" type="ORF">GTP38_11045</name>
</gene>
<evidence type="ECO:0000313" key="2">
    <source>
        <dbReference type="EMBL" id="MYM34875.1"/>
    </source>
</evidence>
<evidence type="ECO:0000256" key="1">
    <source>
        <dbReference type="SAM" id="Phobius"/>
    </source>
</evidence>
<comment type="caution">
    <text evidence="2">The sequence shown here is derived from an EMBL/GenBank/DDBJ whole genome shotgun (WGS) entry which is preliminary data.</text>
</comment>
<dbReference type="Proteomes" id="UP000449678">
    <property type="component" value="Unassembled WGS sequence"/>
</dbReference>
<keyword evidence="1" id="KW-0472">Membrane</keyword>
<reference evidence="2 3" key="1">
    <citation type="submission" date="2019-12" db="EMBL/GenBank/DDBJ databases">
        <title>Novel species isolated from a subtropical stream in China.</title>
        <authorList>
            <person name="Lu H."/>
        </authorList>
    </citation>
    <scope>NUCLEOTIDE SEQUENCE [LARGE SCALE GENOMIC DNA]</scope>
    <source>
        <strain evidence="2 3">FT94W</strain>
    </source>
</reference>
<feature type="transmembrane region" description="Helical" evidence="1">
    <location>
        <begin position="7"/>
        <end position="27"/>
    </location>
</feature>
<evidence type="ECO:0000313" key="3">
    <source>
        <dbReference type="Proteomes" id="UP000449678"/>
    </source>
</evidence>
<dbReference type="EMBL" id="WWCO01000006">
    <property type="protein sequence ID" value="MYM34875.1"/>
    <property type="molecule type" value="Genomic_DNA"/>
</dbReference>
<feature type="transmembrane region" description="Helical" evidence="1">
    <location>
        <begin position="39"/>
        <end position="58"/>
    </location>
</feature>
<organism evidence="2 3">
    <name type="scientific">Duganella lactea</name>
    <dbReference type="NCBI Taxonomy" id="2692173"/>
    <lineage>
        <taxon>Bacteria</taxon>
        <taxon>Pseudomonadati</taxon>
        <taxon>Pseudomonadota</taxon>
        <taxon>Betaproteobacteria</taxon>
        <taxon>Burkholderiales</taxon>
        <taxon>Oxalobacteraceae</taxon>
        <taxon>Telluria group</taxon>
        <taxon>Duganella</taxon>
    </lineage>
</organism>
<accession>A0ABW9V7X7</accession>
<keyword evidence="1" id="KW-0812">Transmembrane</keyword>
<name>A0ABW9V7X7_9BURK</name>
<sequence>MKIKSFLLVSVVTSGAIGFVGYFGHLFVKYPPVTSADTAAWAGAIGTVGTLIGTIWLASSAERAREREAMGRAIVAASSLVIPISRVHNSLSYVIDALRGSNPAAPSHYYTAMVHSLEAAGMWDDDEILPLSVLPHAVAANLAACRAAIDHCLPILRRSADESESTRQPVPGRAEMLLPYLIAAVESLDVAQVQCRSLIIERAPPIFMQPH</sequence>
<keyword evidence="1" id="KW-1133">Transmembrane helix</keyword>